<evidence type="ECO:0000256" key="11">
    <source>
        <dbReference type="ARBA" id="ARBA00023059"/>
    </source>
</evidence>
<evidence type="ECO:0000256" key="12">
    <source>
        <dbReference type="ARBA" id="ARBA00023136"/>
    </source>
</evidence>
<evidence type="ECO:0000256" key="14">
    <source>
        <dbReference type="SAM" id="SignalP"/>
    </source>
</evidence>
<evidence type="ECO:0000313" key="15">
    <source>
        <dbReference type="EMBL" id="KAH9299175.1"/>
    </source>
</evidence>
<feature type="signal peptide" evidence="14">
    <location>
        <begin position="1"/>
        <end position="24"/>
    </location>
</feature>
<keyword evidence="14" id="KW-0732">Signal</keyword>
<evidence type="ECO:0000256" key="2">
    <source>
        <dbReference type="ARBA" id="ARBA00005122"/>
    </source>
</evidence>
<organism evidence="15 16">
    <name type="scientific">Taxus chinensis</name>
    <name type="common">Chinese yew</name>
    <name type="synonym">Taxus wallichiana var. chinensis</name>
    <dbReference type="NCBI Taxonomy" id="29808"/>
    <lineage>
        <taxon>Eukaryota</taxon>
        <taxon>Viridiplantae</taxon>
        <taxon>Streptophyta</taxon>
        <taxon>Embryophyta</taxon>
        <taxon>Tracheophyta</taxon>
        <taxon>Spermatophyta</taxon>
        <taxon>Pinopsida</taxon>
        <taxon>Pinidae</taxon>
        <taxon>Conifers II</taxon>
        <taxon>Cupressales</taxon>
        <taxon>Taxaceae</taxon>
        <taxon>Taxus</taxon>
    </lineage>
</organism>
<evidence type="ECO:0000256" key="5">
    <source>
        <dbReference type="ARBA" id="ARBA00022692"/>
    </source>
</evidence>
<dbReference type="GO" id="GO:0004497">
    <property type="term" value="F:monooxygenase activity"/>
    <property type="evidence" value="ECO:0007669"/>
    <property type="project" value="UniProtKB-KW"/>
</dbReference>
<dbReference type="AlphaFoldDB" id="A0AA38CFK6"/>
<evidence type="ECO:0000313" key="16">
    <source>
        <dbReference type="Proteomes" id="UP000824469"/>
    </source>
</evidence>
<dbReference type="InterPro" id="IPR001128">
    <property type="entry name" value="Cyt_P450"/>
</dbReference>
<dbReference type="GO" id="GO:0020037">
    <property type="term" value="F:heme binding"/>
    <property type="evidence" value="ECO:0007669"/>
    <property type="project" value="InterPro"/>
</dbReference>
<comment type="subcellular location">
    <subcellularLocation>
        <location evidence="1">Membrane</location>
        <topology evidence="1">Single-pass membrane protein</topology>
    </subcellularLocation>
</comment>
<dbReference type="InterPro" id="IPR002401">
    <property type="entry name" value="Cyt_P450_E_grp-I"/>
</dbReference>
<name>A0AA38CFK6_TAXCH</name>
<evidence type="ECO:0008006" key="17">
    <source>
        <dbReference type="Google" id="ProtNLM"/>
    </source>
</evidence>
<accession>A0AA38CFK6</accession>
<keyword evidence="8" id="KW-0560">Oxidoreductase</keyword>
<evidence type="ECO:0000256" key="1">
    <source>
        <dbReference type="ARBA" id="ARBA00004167"/>
    </source>
</evidence>
<evidence type="ECO:0000256" key="10">
    <source>
        <dbReference type="ARBA" id="ARBA00023033"/>
    </source>
</evidence>
<feature type="binding site" description="axial binding residue" evidence="13">
    <location>
        <position position="463"/>
    </location>
    <ligand>
        <name>heme</name>
        <dbReference type="ChEBI" id="CHEBI:30413"/>
    </ligand>
    <ligandPart>
        <name>Fe</name>
        <dbReference type="ChEBI" id="CHEBI:18248"/>
    </ligandPart>
</feature>
<comment type="pathway">
    <text evidence="2">Alkaloid biosynthesis; taxol biosynthesis.</text>
</comment>
<keyword evidence="6 13" id="KW-0479">Metal-binding</keyword>
<reference evidence="15 16" key="1">
    <citation type="journal article" date="2021" name="Nat. Plants">
        <title>The Taxus genome provides insights into paclitaxel biosynthesis.</title>
        <authorList>
            <person name="Xiong X."/>
            <person name="Gou J."/>
            <person name="Liao Q."/>
            <person name="Li Y."/>
            <person name="Zhou Q."/>
            <person name="Bi G."/>
            <person name="Li C."/>
            <person name="Du R."/>
            <person name="Wang X."/>
            <person name="Sun T."/>
            <person name="Guo L."/>
            <person name="Liang H."/>
            <person name="Lu P."/>
            <person name="Wu Y."/>
            <person name="Zhang Z."/>
            <person name="Ro D.K."/>
            <person name="Shang Y."/>
            <person name="Huang S."/>
            <person name="Yan J."/>
        </authorList>
    </citation>
    <scope>NUCLEOTIDE SEQUENCE [LARGE SCALE GENOMIC DNA]</scope>
    <source>
        <strain evidence="15">Ta-2019</strain>
    </source>
</reference>
<keyword evidence="9 13" id="KW-0408">Iron</keyword>
<comment type="cofactor">
    <cofactor evidence="13">
        <name>heme</name>
        <dbReference type="ChEBI" id="CHEBI:30413"/>
    </cofactor>
</comment>
<evidence type="ECO:0000256" key="8">
    <source>
        <dbReference type="ARBA" id="ARBA00023002"/>
    </source>
</evidence>
<keyword evidence="4 13" id="KW-0349">Heme</keyword>
<sequence>MAWLVPLLFLAVGLLVFCKKRASGGSVSGPKSYPVVGALFSFWKNRGRLLEWYTEMLARAPTQTIALGRLGGGRTVVTANPANVEHILRTKFENYPKGEPFTGILHDLLGTGIFNVDGDGWKLQRRVASYQFNTRSLRSFIVEVVEEVTERLLPLLGDASRRGGWLDLQDVLQRFAFDNICKVALGIDPACLDASLPVSEFARAFDLATGLCAQRAAAPVSLVWKVKRVLNVGSERRLARAAEVVHEFALDVIRRRRKEIAAGSESSKKDLLSRLMVLANIPQFTAAMGAGHEAYRSEVFLRDTIVSFILAGRDTTSAALTWFFWLLSSHPHVEHAIRLETTRLVIARPDGGGGQKQDPSVFSYEELQRMNYLHAAISESMRLYPPVPFDSKHALANDVLPDGTFVGKGARVTYHPYAMGRMKTIWGPDCLEFKPERWLDEKGLYTPRNPFKFPVFQGGVRVCLGKEMAFIQMKYIAASVVSNFKLRPVDSNRTPKCISCLTARMVGGFPVFVQTIDDNT</sequence>
<dbReference type="PRINTS" id="PR00463">
    <property type="entry name" value="EP450I"/>
</dbReference>
<dbReference type="OMA" id="FEIIPLC"/>
<dbReference type="SUPFAM" id="SSF48264">
    <property type="entry name" value="Cytochrome P450"/>
    <property type="match status" value="1"/>
</dbReference>
<evidence type="ECO:0000256" key="3">
    <source>
        <dbReference type="ARBA" id="ARBA00010617"/>
    </source>
</evidence>
<comment type="caution">
    <text evidence="15">The sequence shown here is derived from an EMBL/GenBank/DDBJ whole genome shotgun (WGS) entry which is preliminary data.</text>
</comment>
<dbReference type="PANTHER" id="PTHR24296">
    <property type="entry name" value="CYTOCHROME P450"/>
    <property type="match status" value="1"/>
</dbReference>
<dbReference type="GO" id="GO:0016705">
    <property type="term" value="F:oxidoreductase activity, acting on paired donors, with incorporation or reduction of molecular oxygen"/>
    <property type="evidence" value="ECO:0007669"/>
    <property type="project" value="InterPro"/>
</dbReference>
<dbReference type="Proteomes" id="UP000824469">
    <property type="component" value="Unassembled WGS sequence"/>
</dbReference>
<keyword evidence="7" id="KW-1133">Transmembrane helix</keyword>
<protein>
    <recommendedName>
        <fullName evidence="17">Cytochrome P450</fullName>
    </recommendedName>
</protein>
<dbReference type="InterPro" id="IPR036396">
    <property type="entry name" value="Cyt_P450_sf"/>
</dbReference>
<dbReference type="GO" id="GO:0005506">
    <property type="term" value="F:iron ion binding"/>
    <property type="evidence" value="ECO:0007669"/>
    <property type="project" value="InterPro"/>
</dbReference>
<dbReference type="CDD" id="cd11064">
    <property type="entry name" value="CYP86A"/>
    <property type="match status" value="1"/>
</dbReference>
<proteinExistence type="inferred from homology"/>
<evidence type="ECO:0000256" key="6">
    <source>
        <dbReference type="ARBA" id="ARBA00022723"/>
    </source>
</evidence>
<dbReference type="GO" id="GO:0016020">
    <property type="term" value="C:membrane"/>
    <property type="evidence" value="ECO:0007669"/>
    <property type="project" value="UniProtKB-SubCell"/>
</dbReference>
<feature type="chain" id="PRO_5041460154" description="Cytochrome P450" evidence="14">
    <location>
        <begin position="25"/>
        <end position="520"/>
    </location>
</feature>
<comment type="similarity">
    <text evidence="3">Belongs to the cytochrome P450 family.</text>
</comment>
<dbReference type="GO" id="GO:0042617">
    <property type="term" value="P:paclitaxel biosynthetic process"/>
    <property type="evidence" value="ECO:0007669"/>
    <property type="project" value="UniProtKB-KW"/>
</dbReference>
<dbReference type="Pfam" id="PF00067">
    <property type="entry name" value="p450"/>
    <property type="match status" value="1"/>
</dbReference>
<gene>
    <name evidence="15" type="ORF">KI387_030857</name>
</gene>
<evidence type="ECO:0000256" key="7">
    <source>
        <dbReference type="ARBA" id="ARBA00022989"/>
    </source>
</evidence>
<dbReference type="PRINTS" id="PR00385">
    <property type="entry name" value="P450"/>
</dbReference>
<dbReference type="Gene3D" id="1.10.630.10">
    <property type="entry name" value="Cytochrome P450"/>
    <property type="match status" value="1"/>
</dbReference>
<dbReference type="EMBL" id="JAHRHJ020000010">
    <property type="protein sequence ID" value="KAH9299175.1"/>
    <property type="molecule type" value="Genomic_DNA"/>
</dbReference>
<evidence type="ECO:0000256" key="9">
    <source>
        <dbReference type="ARBA" id="ARBA00023004"/>
    </source>
</evidence>
<dbReference type="FunFam" id="1.10.630.10:FF:000044">
    <property type="entry name" value="Cytochrome P450"/>
    <property type="match status" value="1"/>
</dbReference>
<keyword evidence="10" id="KW-0503">Monooxygenase</keyword>
<keyword evidence="12" id="KW-0472">Membrane</keyword>
<evidence type="ECO:0000256" key="4">
    <source>
        <dbReference type="ARBA" id="ARBA00022617"/>
    </source>
</evidence>
<keyword evidence="16" id="KW-1185">Reference proteome</keyword>
<keyword evidence="11" id="KW-0876">Taxol biosynthesis</keyword>
<keyword evidence="5" id="KW-0812">Transmembrane</keyword>
<evidence type="ECO:0000256" key="13">
    <source>
        <dbReference type="PIRSR" id="PIRSR602401-1"/>
    </source>
</evidence>